<dbReference type="RefSeq" id="WP_120354101.1">
    <property type="nucleotide sequence ID" value="NZ_RAQO01000004.1"/>
</dbReference>
<feature type="transmembrane region" description="Helical" evidence="1">
    <location>
        <begin position="215"/>
        <end position="237"/>
    </location>
</feature>
<feature type="transmembrane region" description="Helical" evidence="1">
    <location>
        <begin position="149"/>
        <end position="169"/>
    </location>
</feature>
<protein>
    <submittedName>
        <fullName evidence="2">NnrS family protein</fullName>
    </submittedName>
</protein>
<feature type="transmembrane region" description="Helical" evidence="1">
    <location>
        <begin position="21"/>
        <end position="45"/>
    </location>
</feature>
<keyword evidence="3" id="KW-1185">Reference proteome</keyword>
<comment type="caution">
    <text evidence="2">The sequence shown here is derived from an EMBL/GenBank/DDBJ whole genome shotgun (WGS) entry which is preliminary data.</text>
</comment>
<evidence type="ECO:0000313" key="2">
    <source>
        <dbReference type="EMBL" id="RKF20097.1"/>
    </source>
</evidence>
<keyword evidence="1" id="KW-1133">Transmembrane helix</keyword>
<feature type="transmembrane region" description="Helical" evidence="1">
    <location>
        <begin position="306"/>
        <end position="327"/>
    </location>
</feature>
<feature type="transmembrane region" description="Helical" evidence="1">
    <location>
        <begin position="181"/>
        <end position="203"/>
    </location>
</feature>
<feature type="transmembrane region" description="Helical" evidence="1">
    <location>
        <begin position="95"/>
        <end position="113"/>
    </location>
</feature>
<evidence type="ECO:0000256" key="1">
    <source>
        <dbReference type="SAM" id="Phobius"/>
    </source>
</evidence>
<sequence>MSININTKNDQSPNFEALFELAFRPFFLSASLFSIVALLAWAAFWNGSAALNVYGGVMWWHIHEMLFGFAATIVVGFLLTAVQNWTGVRSINGRGLMLLFGVWLLARIAMFFPSSLAPWSIALLDMLFLPIAMGCLAHNIISAKLWRNAMFIVILFLMTLANAAMHYSVLFEQALLMSKAANGMVLLITLVMCIMGGRVFPMFTANGTSTPRTPALPWLEKLCIVSTVLAVILSFQFQSIPQHLVATVFIVSGFANGVRALRWKIWVALKTPLVWSLHLSYWAVAIGLVMYGVALVSGSVSQSQAVHMLTVGGMGAMILSMISRVSLGHTGRIIVVGKVMTTAFSLMLLALLVRVFGAHFPMNTIDIITLSSLLWVFAYSCFVALYTPILIRARVD</sequence>
<name>A0A420EHG1_9ALTE</name>
<feature type="transmembrane region" description="Helical" evidence="1">
    <location>
        <begin position="273"/>
        <end position="294"/>
    </location>
</feature>
<reference evidence="2 3" key="1">
    <citation type="submission" date="2018-09" db="EMBL/GenBank/DDBJ databases">
        <authorList>
            <person name="Wang Z."/>
        </authorList>
    </citation>
    <scope>NUCLEOTIDE SEQUENCE [LARGE SCALE GENOMIC DNA]</scope>
    <source>
        <strain evidence="2 3">ALS 81</strain>
    </source>
</reference>
<dbReference type="Proteomes" id="UP000286482">
    <property type="component" value="Unassembled WGS sequence"/>
</dbReference>
<accession>A0A420EHG1</accession>
<dbReference type="EMBL" id="RAQO01000004">
    <property type="protein sequence ID" value="RKF20097.1"/>
    <property type="molecule type" value="Genomic_DNA"/>
</dbReference>
<keyword evidence="1" id="KW-0812">Transmembrane</keyword>
<proteinExistence type="predicted"/>
<evidence type="ECO:0000313" key="3">
    <source>
        <dbReference type="Proteomes" id="UP000286482"/>
    </source>
</evidence>
<gene>
    <name evidence="2" type="ORF">DBZ36_06520</name>
</gene>
<organism evidence="2 3">
    <name type="scientific">Alginatibacterium sediminis</name>
    <dbReference type="NCBI Taxonomy" id="2164068"/>
    <lineage>
        <taxon>Bacteria</taxon>
        <taxon>Pseudomonadati</taxon>
        <taxon>Pseudomonadota</taxon>
        <taxon>Gammaproteobacteria</taxon>
        <taxon>Alteromonadales</taxon>
        <taxon>Alteromonadaceae</taxon>
        <taxon>Alginatibacterium</taxon>
    </lineage>
</organism>
<dbReference type="OrthoDB" id="9770040at2"/>
<feature type="transmembrane region" description="Helical" evidence="1">
    <location>
        <begin position="372"/>
        <end position="391"/>
    </location>
</feature>
<feature type="transmembrane region" description="Helical" evidence="1">
    <location>
        <begin position="65"/>
        <end position="83"/>
    </location>
</feature>
<dbReference type="InterPro" id="IPR010266">
    <property type="entry name" value="NnrS"/>
</dbReference>
<feature type="transmembrane region" description="Helical" evidence="1">
    <location>
        <begin position="119"/>
        <end position="137"/>
    </location>
</feature>
<feature type="transmembrane region" description="Helical" evidence="1">
    <location>
        <begin position="339"/>
        <end position="360"/>
    </location>
</feature>
<dbReference type="AlphaFoldDB" id="A0A420EHG1"/>
<feature type="transmembrane region" description="Helical" evidence="1">
    <location>
        <begin position="243"/>
        <end position="261"/>
    </location>
</feature>
<keyword evidence="1" id="KW-0472">Membrane</keyword>
<dbReference type="Pfam" id="PF05940">
    <property type="entry name" value="NnrS"/>
    <property type="match status" value="1"/>
</dbReference>